<dbReference type="GO" id="GO:0005524">
    <property type="term" value="F:ATP binding"/>
    <property type="evidence" value="ECO:0007669"/>
    <property type="project" value="UniProtKB-KW"/>
</dbReference>
<keyword evidence="9" id="KW-0479">Metal-binding</keyword>
<evidence type="ECO:0000256" key="5">
    <source>
        <dbReference type="ARBA" id="ARBA00010912"/>
    </source>
</evidence>
<accession>A0A9P1CXI0</accession>
<dbReference type="InterPro" id="IPR007012">
    <property type="entry name" value="PolA_pol_cen_dom"/>
</dbReference>
<keyword evidence="22" id="KW-1185">Reference proteome</keyword>
<dbReference type="Pfam" id="PF04928">
    <property type="entry name" value="PAP_central"/>
    <property type="match status" value="1"/>
</dbReference>
<evidence type="ECO:0000259" key="18">
    <source>
        <dbReference type="Pfam" id="PF20750"/>
    </source>
</evidence>
<proteinExistence type="inferred from homology"/>
<dbReference type="GO" id="GO:0006412">
    <property type="term" value="P:translation"/>
    <property type="evidence" value="ECO:0007669"/>
    <property type="project" value="InterPro"/>
</dbReference>
<keyword evidence="21" id="KW-0548">Nucleotidyltransferase</keyword>
<dbReference type="Pfam" id="PF20750">
    <property type="entry name" value="PAP_NTPase"/>
    <property type="match status" value="1"/>
</dbReference>
<dbReference type="GO" id="GO:0005840">
    <property type="term" value="C:ribosome"/>
    <property type="evidence" value="ECO:0007669"/>
    <property type="project" value="UniProtKB-KW"/>
</dbReference>
<keyword evidence="15" id="KW-0687">Ribonucleoprotein</keyword>
<dbReference type="GO" id="GO:0006397">
    <property type="term" value="P:mRNA processing"/>
    <property type="evidence" value="ECO:0007669"/>
    <property type="project" value="UniProtKB-KW"/>
</dbReference>
<dbReference type="InterPro" id="IPR048840">
    <property type="entry name" value="PolA_pol_NTPase"/>
</dbReference>
<feature type="domain" description="Poly(A) polymerase central" evidence="17">
    <location>
        <begin position="399"/>
        <end position="550"/>
    </location>
</feature>
<evidence type="ECO:0000313" key="19">
    <source>
        <dbReference type="EMBL" id="CAI3998862.1"/>
    </source>
</evidence>
<dbReference type="GO" id="GO:0046872">
    <property type="term" value="F:metal ion binding"/>
    <property type="evidence" value="ECO:0007669"/>
    <property type="project" value="UniProtKB-KW"/>
</dbReference>
<dbReference type="InterPro" id="IPR043519">
    <property type="entry name" value="NT_sf"/>
</dbReference>
<dbReference type="SUPFAM" id="SSF50104">
    <property type="entry name" value="Translation proteins SH3-like domain"/>
    <property type="match status" value="1"/>
</dbReference>
<protein>
    <recommendedName>
        <fullName evidence="6">polynucleotide adenylyltransferase</fullName>
        <ecNumber evidence="6">2.7.7.19</ecNumber>
    </recommendedName>
</protein>
<evidence type="ECO:0000313" key="20">
    <source>
        <dbReference type="EMBL" id="CAL1152237.1"/>
    </source>
</evidence>
<dbReference type="InterPro" id="IPR001147">
    <property type="entry name" value="Ribosomal_eL21"/>
</dbReference>
<dbReference type="Gene3D" id="3.30.460.10">
    <property type="entry name" value="Beta Polymerase, domain 2"/>
    <property type="match status" value="1"/>
</dbReference>
<evidence type="ECO:0000256" key="10">
    <source>
        <dbReference type="ARBA" id="ARBA00022741"/>
    </source>
</evidence>
<dbReference type="GO" id="GO:0003723">
    <property type="term" value="F:RNA binding"/>
    <property type="evidence" value="ECO:0007669"/>
    <property type="project" value="InterPro"/>
</dbReference>
<evidence type="ECO:0000256" key="12">
    <source>
        <dbReference type="ARBA" id="ARBA00022842"/>
    </source>
</evidence>
<keyword evidence="8" id="KW-0808">Transferase</keyword>
<dbReference type="OrthoDB" id="412748at2759"/>
<dbReference type="Pfam" id="PF04926">
    <property type="entry name" value="PAP_RNA-bind"/>
    <property type="match status" value="1"/>
</dbReference>
<dbReference type="GO" id="GO:0005634">
    <property type="term" value="C:nucleus"/>
    <property type="evidence" value="ECO:0007669"/>
    <property type="project" value="UniProtKB-SubCell"/>
</dbReference>
<dbReference type="Gene3D" id="3.30.70.590">
    <property type="entry name" value="Poly(A) polymerase predicted RNA binding domain"/>
    <property type="match status" value="1"/>
</dbReference>
<gene>
    <name evidence="19" type="ORF">C1SCF055_LOCUS25129</name>
</gene>
<dbReference type="InterPro" id="IPR011068">
    <property type="entry name" value="NuclTrfase_I-like_C"/>
</dbReference>
<sequence>MGKTRVISKGYRHGTRDKYSKKYRTKGRPGLARYLVNFKRGDYVDIVADPSIQKGLPYSFYHGRTGIVFNVNRNALGVEMTKIVGNRQLRKRIHVRIEHVRKSRCNEAFLQRVKENDKKKAQAKKEGKSIVCKRVPEGPKEMKTVTAEADDVESLVPFGSETPGASAPGVESMSQVALQSAAAASGSSTAKTGPPVKYGVSDPISLQEAEAHDLELSERMREELEMVFPAETLEGMEKRQGVLQELERLFHDWMSKQCVDANIPEEEIKKSTVKITTLGSYRLGVVHPGSDIDTLCIAPPFIRREDFFSTFAALLEQHEDVSECVPIPDAYTPIIKLKMRGVCIDLLFARLARAPEAEVAEQVVKEDEVLKNMDEKSVRCLNGFRVADQILRLVPNQETFRRTLRFIKYWARRRGIYSNIVGFFGGITWSLLVARICQLYPYYAPNQLVNRFFRLYHQWQWNWARPVTLCDILEPATVPGMSAFKVWNPKTNPADRQHVMPVITPAFPSMNSTHNVTESTKRILLDEFKRGFEVVQNVEGNKADWCDVYAPFPFFQEFKNFLMIEILAKSEDVYNKFSGWVESKLRILVMQLEIVNGMRIHPNPMQYDLLESDAEWPLGCGMFLGMQFTPDAGAHPSLQIDLRPAITSFMEVIMTWTERDANLGQFRLRLRRLAASELPLYATDPEALTRKRTREVNEGATKSRKTK</sequence>
<dbReference type="GO" id="GO:1990904">
    <property type="term" value="C:ribonucleoprotein complex"/>
    <property type="evidence" value="ECO:0007669"/>
    <property type="project" value="UniProtKB-KW"/>
</dbReference>
<organism evidence="19">
    <name type="scientific">Cladocopium goreaui</name>
    <dbReference type="NCBI Taxonomy" id="2562237"/>
    <lineage>
        <taxon>Eukaryota</taxon>
        <taxon>Sar</taxon>
        <taxon>Alveolata</taxon>
        <taxon>Dinophyceae</taxon>
        <taxon>Suessiales</taxon>
        <taxon>Symbiodiniaceae</taxon>
        <taxon>Cladocopium</taxon>
    </lineage>
</organism>
<dbReference type="Gene3D" id="2.30.30.70">
    <property type="entry name" value="Ribosomal protein L21"/>
    <property type="match status" value="1"/>
</dbReference>
<evidence type="ECO:0000256" key="8">
    <source>
        <dbReference type="ARBA" id="ARBA00022679"/>
    </source>
</evidence>
<dbReference type="Proteomes" id="UP001152797">
    <property type="component" value="Unassembled WGS sequence"/>
</dbReference>
<dbReference type="Pfam" id="PF01157">
    <property type="entry name" value="Ribosomal_L21e"/>
    <property type="match status" value="1"/>
</dbReference>
<dbReference type="EMBL" id="CAMXCT010002557">
    <property type="protein sequence ID" value="CAI3998862.1"/>
    <property type="molecule type" value="Genomic_DNA"/>
</dbReference>
<dbReference type="PANTHER" id="PTHR10682:SF10">
    <property type="entry name" value="POLYNUCLEOTIDE ADENYLYLTRANSFERASE"/>
    <property type="match status" value="1"/>
</dbReference>
<comment type="similarity">
    <text evidence="4">Belongs to the eukaryotic ribosomal protein eL21 family.</text>
</comment>
<name>A0A9P1CXI0_9DINO</name>
<comment type="similarity">
    <text evidence="5">Belongs to the poly(A) polymerase family.</text>
</comment>
<evidence type="ECO:0000259" key="17">
    <source>
        <dbReference type="Pfam" id="PF04928"/>
    </source>
</evidence>
<keyword evidence="11" id="KW-0067">ATP-binding</keyword>
<dbReference type="InterPro" id="IPR008991">
    <property type="entry name" value="Translation_prot_SH3-like_sf"/>
</dbReference>
<evidence type="ECO:0000313" key="21">
    <source>
        <dbReference type="EMBL" id="CAL4786174.1"/>
    </source>
</evidence>
<keyword evidence="7" id="KW-0507">mRNA processing</keyword>
<evidence type="ECO:0000256" key="1">
    <source>
        <dbReference type="ARBA" id="ARBA00001936"/>
    </source>
</evidence>
<evidence type="ECO:0000256" key="4">
    <source>
        <dbReference type="ARBA" id="ARBA00008427"/>
    </source>
</evidence>
<dbReference type="InterPro" id="IPR018259">
    <property type="entry name" value="Ribosomal_eL21_CS"/>
</dbReference>
<evidence type="ECO:0000256" key="11">
    <source>
        <dbReference type="ARBA" id="ARBA00022840"/>
    </source>
</evidence>
<dbReference type="Gene3D" id="1.10.1410.10">
    <property type="match status" value="1"/>
</dbReference>
<dbReference type="FunFam" id="2.30.30.70:FF:000001">
    <property type="entry name" value="60S ribosomal protein L21"/>
    <property type="match status" value="1"/>
</dbReference>
<dbReference type="GO" id="GO:0003735">
    <property type="term" value="F:structural constituent of ribosome"/>
    <property type="evidence" value="ECO:0007669"/>
    <property type="project" value="InterPro"/>
</dbReference>
<evidence type="ECO:0000256" key="15">
    <source>
        <dbReference type="ARBA" id="ARBA00023274"/>
    </source>
</evidence>
<dbReference type="CDD" id="cd05402">
    <property type="entry name" value="NT_PAP_TUTase"/>
    <property type="match status" value="1"/>
</dbReference>
<dbReference type="GO" id="GO:1990817">
    <property type="term" value="F:poly(A) RNA polymerase activity"/>
    <property type="evidence" value="ECO:0007669"/>
    <property type="project" value="UniProtKB-EC"/>
</dbReference>
<dbReference type="InterPro" id="IPR007010">
    <property type="entry name" value="PolA_pol_RNA-bd_dom"/>
</dbReference>
<dbReference type="GO" id="GO:0031123">
    <property type="term" value="P:RNA 3'-end processing"/>
    <property type="evidence" value="ECO:0007669"/>
    <property type="project" value="InterPro"/>
</dbReference>
<dbReference type="Gene3D" id="6.10.250.3260">
    <property type="match status" value="1"/>
</dbReference>
<keyword evidence="14" id="KW-0539">Nucleus</keyword>
<evidence type="ECO:0000256" key="9">
    <source>
        <dbReference type="ARBA" id="ARBA00022723"/>
    </source>
</evidence>
<keyword evidence="10" id="KW-0547">Nucleotide-binding</keyword>
<keyword evidence="12" id="KW-0460">Magnesium</keyword>
<reference evidence="20" key="2">
    <citation type="submission" date="2024-04" db="EMBL/GenBank/DDBJ databases">
        <authorList>
            <person name="Chen Y."/>
            <person name="Shah S."/>
            <person name="Dougan E. K."/>
            <person name="Thang M."/>
            <person name="Chan C."/>
        </authorList>
    </citation>
    <scope>NUCLEOTIDE SEQUENCE [LARGE SCALE GENOMIC DNA]</scope>
</reference>
<dbReference type="PANTHER" id="PTHR10682">
    <property type="entry name" value="POLY A POLYMERASE"/>
    <property type="match status" value="1"/>
</dbReference>
<evidence type="ECO:0000256" key="14">
    <source>
        <dbReference type="ARBA" id="ARBA00023242"/>
    </source>
</evidence>
<dbReference type="FunFam" id="3.30.460.10:FF:000002">
    <property type="entry name" value="Poly(A) polymerase alpha, putative"/>
    <property type="match status" value="1"/>
</dbReference>
<dbReference type="EC" id="2.7.7.19" evidence="6"/>
<dbReference type="EMBL" id="CAMXCT020002557">
    <property type="protein sequence ID" value="CAL1152237.1"/>
    <property type="molecule type" value="Genomic_DNA"/>
</dbReference>
<dbReference type="SUPFAM" id="SSF81631">
    <property type="entry name" value="PAP/OAS1 substrate-binding domain"/>
    <property type="match status" value="1"/>
</dbReference>
<comment type="cofactor">
    <cofactor evidence="2">
        <name>Mg(2+)</name>
        <dbReference type="ChEBI" id="CHEBI:18420"/>
    </cofactor>
</comment>
<feature type="domain" description="Poly(A) polymerase RNA-binding" evidence="16">
    <location>
        <begin position="554"/>
        <end position="608"/>
    </location>
</feature>
<comment type="cofactor">
    <cofactor evidence="1">
        <name>Mn(2+)</name>
        <dbReference type="ChEBI" id="CHEBI:29035"/>
    </cofactor>
</comment>
<feature type="domain" description="Poly(A) polymerase nucleotidyltransferase" evidence="18">
    <location>
        <begin position="199"/>
        <end position="394"/>
    </location>
</feature>
<dbReference type="FunFam" id="1.10.1410.10:FF:000001">
    <property type="entry name" value="Putative poly(A) polymerase gamma"/>
    <property type="match status" value="1"/>
</dbReference>
<comment type="subcellular location">
    <subcellularLocation>
        <location evidence="3">Nucleus</location>
    </subcellularLocation>
</comment>
<reference evidence="19" key="1">
    <citation type="submission" date="2022-10" db="EMBL/GenBank/DDBJ databases">
        <authorList>
            <person name="Chen Y."/>
            <person name="Dougan E. K."/>
            <person name="Chan C."/>
            <person name="Rhodes N."/>
            <person name="Thang M."/>
        </authorList>
    </citation>
    <scope>NUCLEOTIDE SEQUENCE</scope>
</reference>
<evidence type="ECO:0000256" key="3">
    <source>
        <dbReference type="ARBA" id="ARBA00004123"/>
    </source>
</evidence>
<evidence type="ECO:0000259" key="16">
    <source>
        <dbReference type="Pfam" id="PF04926"/>
    </source>
</evidence>
<dbReference type="AlphaFoldDB" id="A0A9P1CXI0"/>
<evidence type="ECO:0000256" key="13">
    <source>
        <dbReference type="ARBA" id="ARBA00022980"/>
    </source>
</evidence>
<dbReference type="PROSITE" id="PS01171">
    <property type="entry name" value="RIBOSOMAL_L21E"/>
    <property type="match status" value="1"/>
</dbReference>
<dbReference type="SUPFAM" id="SSF55003">
    <property type="entry name" value="PAP/Archaeal CCA-adding enzyme, C-terminal domain"/>
    <property type="match status" value="1"/>
</dbReference>
<dbReference type="SUPFAM" id="SSF81301">
    <property type="entry name" value="Nucleotidyltransferase"/>
    <property type="match status" value="1"/>
</dbReference>
<evidence type="ECO:0000256" key="2">
    <source>
        <dbReference type="ARBA" id="ARBA00001946"/>
    </source>
</evidence>
<evidence type="ECO:0000313" key="22">
    <source>
        <dbReference type="Proteomes" id="UP001152797"/>
    </source>
</evidence>
<dbReference type="EMBL" id="CAMXCT030002557">
    <property type="protein sequence ID" value="CAL4786174.1"/>
    <property type="molecule type" value="Genomic_DNA"/>
</dbReference>
<dbReference type="InterPro" id="IPR036948">
    <property type="entry name" value="Ribosomal_eL21_sf"/>
</dbReference>
<evidence type="ECO:0000256" key="6">
    <source>
        <dbReference type="ARBA" id="ARBA00012388"/>
    </source>
</evidence>
<keyword evidence="13" id="KW-0689">Ribosomal protein</keyword>
<evidence type="ECO:0000256" key="7">
    <source>
        <dbReference type="ARBA" id="ARBA00022664"/>
    </source>
</evidence>
<comment type="caution">
    <text evidence="19">The sequence shown here is derived from an EMBL/GenBank/DDBJ whole genome shotgun (WGS) entry which is preliminary data.</text>
</comment>